<organism evidence="4 6">
    <name type="scientific">Durusdinium trenchii</name>
    <dbReference type="NCBI Taxonomy" id="1381693"/>
    <lineage>
        <taxon>Eukaryota</taxon>
        <taxon>Sar</taxon>
        <taxon>Alveolata</taxon>
        <taxon>Dinophyceae</taxon>
        <taxon>Suessiales</taxon>
        <taxon>Symbiodiniaceae</taxon>
        <taxon>Durusdinium</taxon>
    </lineage>
</organism>
<evidence type="ECO:0000256" key="3">
    <source>
        <dbReference type="SAM" id="MobiDB-lite"/>
    </source>
</evidence>
<evidence type="ECO:0000313" key="6">
    <source>
        <dbReference type="Proteomes" id="UP001642464"/>
    </source>
</evidence>
<evidence type="ECO:0000313" key="5">
    <source>
        <dbReference type="EMBL" id="CAK9064465.1"/>
    </source>
</evidence>
<dbReference type="EMBL" id="CAXAMM010029324">
    <property type="protein sequence ID" value="CAK9064465.1"/>
    <property type="molecule type" value="Genomic_DNA"/>
</dbReference>
<gene>
    <name evidence="4" type="ORF">SCF082_LOCUS33176</name>
    <name evidence="5" type="ORF">SCF082_LOCUS33181</name>
</gene>
<dbReference type="GO" id="GO:0008168">
    <property type="term" value="F:methyltransferase activity"/>
    <property type="evidence" value="ECO:0007669"/>
    <property type="project" value="UniProtKB-KW"/>
</dbReference>
<comment type="caution">
    <text evidence="4">The sequence shown here is derived from an EMBL/GenBank/DDBJ whole genome shotgun (WGS) entry which is preliminary data.</text>
</comment>
<protein>
    <submittedName>
        <fullName evidence="4">Modification methylase DdeI (M.DdeI) (Cytosine-specific methyltransferase DdeI)</fullName>
    </submittedName>
</protein>
<proteinExistence type="predicted"/>
<keyword evidence="1 4" id="KW-0489">Methyltransferase</keyword>
<accession>A0ABP0NKY5</accession>
<evidence type="ECO:0000256" key="1">
    <source>
        <dbReference type="ARBA" id="ARBA00022603"/>
    </source>
</evidence>
<dbReference type="SUPFAM" id="SSF53335">
    <property type="entry name" value="S-adenosyl-L-methionine-dependent methyltransferases"/>
    <property type="match status" value="1"/>
</dbReference>
<reference evidence="4 6" key="1">
    <citation type="submission" date="2024-02" db="EMBL/GenBank/DDBJ databases">
        <authorList>
            <person name="Chen Y."/>
            <person name="Shah S."/>
            <person name="Dougan E. K."/>
            <person name="Thang M."/>
            <person name="Chan C."/>
        </authorList>
    </citation>
    <scope>NUCLEOTIDE SEQUENCE [LARGE SCALE GENOMIC DNA]</scope>
</reference>
<dbReference type="Proteomes" id="UP001642464">
    <property type="component" value="Unassembled WGS sequence"/>
</dbReference>
<name>A0ABP0NKY5_9DINO</name>
<evidence type="ECO:0000313" key="4">
    <source>
        <dbReference type="EMBL" id="CAK9064437.1"/>
    </source>
</evidence>
<dbReference type="Pfam" id="PF00145">
    <property type="entry name" value="DNA_methylase"/>
    <property type="match status" value="1"/>
</dbReference>
<feature type="region of interest" description="Disordered" evidence="3">
    <location>
        <begin position="129"/>
        <end position="163"/>
    </location>
</feature>
<dbReference type="PRINTS" id="PR00105">
    <property type="entry name" value="C5METTRFRASE"/>
</dbReference>
<dbReference type="EMBL" id="CAXAMM010029302">
    <property type="protein sequence ID" value="CAK9064437.1"/>
    <property type="molecule type" value="Genomic_DNA"/>
</dbReference>
<dbReference type="GO" id="GO:0032259">
    <property type="term" value="P:methylation"/>
    <property type="evidence" value="ECO:0007669"/>
    <property type="project" value="UniProtKB-KW"/>
</dbReference>
<dbReference type="Gene3D" id="3.40.50.150">
    <property type="entry name" value="Vaccinia Virus protein VP39"/>
    <property type="match status" value="1"/>
</dbReference>
<dbReference type="InterPro" id="IPR029063">
    <property type="entry name" value="SAM-dependent_MTases_sf"/>
</dbReference>
<evidence type="ECO:0000256" key="2">
    <source>
        <dbReference type="ARBA" id="ARBA00022679"/>
    </source>
</evidence>
<keyword evidence="2" id="KW-0808">Transferase</keyword>
<keyword evidence="6" id="KW-1185">Reference proteome</keyword>
<sequence>MNDALDQYEESKGTLFEESSSFRTFAGNLDVLEVSQPLWFIMENVDMGSDVEDSNAAHVRQLLVDRDYEIRLIFLRADQYGLPQRRKRLFIIGINKTRAMEELICTPENVLDSDCFLFEEDHPDVQAELSRRQKVRENRESKKTQAEENMDDTEPSSPKSGEKWKALHMNLAASRTKLSLCLP</sequence>
<dbReference type="InterPro" id="IPR001525">
    <property type="entry name" value="C5_MeTfrase"/>
</dbReference>
<feature type="compositionally biased region" description="Basic and acidic residues" evidence="3">
    <location>
        <begin position="129"/>
        <end position="146"/>
    </location>
</feature>